<gene>
    <name evidence="6" type="ORF">EXIGLDRAFT_740282</name>
</gene>
<name>A0A165HYZ0_EXIGL</name>
<dbReference type="Proteomes" id="UP000077266">
    <property type="component" value="Unassembled WGS sequence"/>
</dbReference>
<sequence length="220" mass="23733">MSRGGRGGGRGGRGGGWGGRGGPGSELLALGLTPADLAAISKEQAALYPARDSVPTLAATTSADDEIARLQVEYRERIRRSAYYIVEVQKSTELPRYSDKYRTEANRPRLRKDDLNPAFFPPEVFDAYFNPKKRKRKSLAAAAASKKKKGLNLDELKDGDDDADGSDADKGSDAGSQEGELEDYDEDSDDNDYAENYFDNGEGDDVDDAGGGDDGDATYD</sequence>
<evidence type="ECO:0000256" key="1">
    <source>
        <dbReference type="ARBA" id="ARBA00004123"/>
    </source>
</evidence>
<accession>A0A165HYZ0</accession>
<dbReference type="Pfam" id="PF11705">
    <property type="entry name" value="RNA_pol_3_Rpc31"/>
    <property type="match status" value="1"/>
</dbReference>
<feature type="region of interest" description="Disordered" evidence="5">
    <location>
        <begin position="1"/>
        <end position="20"/>
    </location>
</feature>
<feature type="compositionally biased region" description="Acidic residues" evidence="5">
    <location>
        <begin position="201"/>
        <end position="220"/>
    </location>
</feature>
<dbReference type="PIRSF" id="PIRSF000777">
    <property type="entry name" value="RNA_polIII_C31"/>
    <property type="match status" value="1"/>
</dbReference>
<evidence type="ECO:0000256" key="4">
    <source>
        <dbReference type="PIRNR" id="PIRNR000777"/>
    </source>
</evidence>
<keyword evidence="7" id="KW-1185">Reference proteome</keyword>
<proteinExistence type="inferred from homology"/>
<feature type="compositionally biased region" description="Acidic residues" evidence="5">
    <location>
        <begin position="179"/>
        <end position="193"/>
    </location>
</feature>
<evidence type="ECO:0000256" key="3">
    <source>
        <dbReference type="ARBA" id="ARBA00023242"/>
    </source>
</evidence>
<evidence type="ECO:0000256" key="5">
    <source>
        <dbReference type="SAM" id="MobiDB-lite"/>
    </source>
</evidence>
<dbReference type="InParanoid" id="A0A165HYZ0"/>
<dbReference type="AlphaFoldDB" id="A0A165HYZ0"/>
<comment type="function">
    <text evidence="4">DNA-dependent RNA polymerase catalyzes the transcription of DNA into RNA using the four ribonucleoside triphosphates as substrates. Specific peripheric component of RNA polymerase III which synthesizes small RNAs, such as 5S rRNA and tRNAs.</text>
</comment>
<dbReference type="GO" id="GO:0005666">
    <property type="term" value="C:RNA polymerase III complex"/>
    <property type="evidence" value="ECO:0007669"/>
    <property type="project" value="UniProtKB-UniRule"/>
</dbReference>
<evidence type="ECO:0000313" key="7">
    <source>
        <dbReference type="Proteomes" id="UP000077266"/>
    </source>
</evidence>
<feature type="region of interest" description="Disordered" evidence="5">
    <location>
        <begin position="140"/>
        <end position="220"/>
    </location>
</feature>
<feature type="compositionally biased region" description="Acidic residues" evidence="5">
    <location>
        <begin position="157"/>
        <end position="166"/>
    </location>
</feature>
<comment type="subunit">
    <text evidence="4">Component of the RNA polymerase III (Pol III) complex.</text>
</comment>
<dbReference type="EMBL" id="KV426004">
    <property type="protein sequence ID" value="KZV92656.1"/>
    <property type="molecule type" value="Genomic_DNA"/>
</dbReference>
<keyword evidence="3 4" id="KW-0539">Nucleus</keyword>
<dbReference type="PANTHER" id="PTHR15367:SF2">
    <property type="entry name" value="DNA-DIRECTED RNA POLYMERASE III SUBUNIT"/>
    <property type="match status" value="1"/>
</dbReference>
<protein>
    <recommendedName>
        <fullName evidence="4">DNA-directed RNA polymerase III subunit</fullName>
    </recommendedName>
</protein>
<reference evidence="6 7" key="1">
    <citation type="journal article" date="2016" name="Mol. Biol. Evol.">
        <title>Comparative Genomics of Early-Diverging Mushroom-Forming Fungi Provides Insights into the Origins of Lignocellulose Decay Capabilities.</title>
        <authorList>
            <person name="Nagy L.G."/>
            <person name="Riley R."/>
            <person name="Tritt A."/>
            <person name="Adam C."/>
            <person name="Daum C."/>
            <person name="Floudas D."/>
            <person name="Sun H."/>
            <person name="Yadav J.S."/>
            <person name="Pangilinan J."/>
            <person name="Larsson K.H."/>
            <person name="Matsuura K."/>
            <person name="Barry K."/>
            <person name="Labutti K."/>
            <person name="Kuo R."/>
            <person name="Ohm R.A."/>
            <person name="Bhattacharya S.S."/>
            <person name="Shirouzu T."/>
            <person name="Yoshinaga Y."/>
            <person name="Martin F.M."/>
            <person name="Grigoriev I.V."/>
            <person name="Hibbett D.S."/>
        </authorList>
    </citation>
    <scope>NUCLEOTIDE SEQUENCE [LARGE SCALE GENOMIC DNA]</scope>
    <source>
        <strain evidence="6 7">HHB12029</strain>
    </source>
</reference>
<evidence type="ECO:0000256" key="2">
    <source>
        <dbReference type="ARBA" id="ARBA00008352"/>
    </source>
</evidence>
<dbReference type="OrthoDB" id="5377312at2759"/>
<dbReference type="InterPro" id="IPR024661">
    <property type="entry name" value="RNA_pol_III_Rpc31"/>
</dbReference>
<comment type="similarity">
    <text evidence="2 4">Belongs to the eukaryotic RPC7 RNA polymerase subunit family.</text>
</comment>
<organism evidence="6 7">
    <name type="scientific">Exidia glandulosa HHB12029</name>
    <dbReference type="NCBI Taxonomy" id="1314781"/>
    <lineage>
        <taxon>Eukaryota</taxon>
        <taxon>Fungi</taxon>
        <taxon>Dikarya</taxon>
        <taxon>Basidiomycota</taxon>
        <taxon>Agaricomycotina</taxon>
        <taxon>Agaricomycetes</taxon>
        <taxon>Auriculariales</taxon>
        <taxon>Exidiaceae</taxon>
        <taxon>Exidia</taxon>
    </lineage>
</organism>
<dbReference type="GO" id="GO:0006383">
    <property type="term" value="P:transcription by RNA polymerase III"/>
    <property type="evidence" value="ECO:0007669"/>
    <property type="project" value="UniProtKB-UniRule"/>
</dbReference>
<dbReference type="STRING" id="1314781.A0A165HYZ0"/>
<comment type="subcellular location">
    <subcellularLocation>
        <location evidence="1 4">Nucleus</location>
    </subcellularLocation>
</comment>
<dbReference type="PANTHER" id="PTHR15367">
    <property type="entry name" value="DNA-DIRECTED RNA POLYMERASE III"/>
    <property type="match status" value="1"/>
</dbReference>
<evidence type="ECO:0000313" key="6">
    <source>
        <dbReference type="EMBL" id="KZV92656.1"/>
    </source>
</evidence>